<evidence type="ECO:0000259" key="1">
    <source>
        <dbReference type="Pfam" id="PF06904"/>
    </source>
</evidence>
<name>A0ABY4T605_9GAMM</name>
<feature type="domain" description="Extensin-like C-terminal" evidence="1">
    <location>
        <begin position="57"/>
        <end position="228"/>
    </location>
</feature>
<protein>
    <submittedName>
        <fullName evidence="2">Extensin family protein</fullName>
    </submittedName>
</protein>
<keyword evidence="3" id="KW-1185">Reference proteome</keyword>
<evidence type="ECO:0000313" key="3">
    <source>
        <dbReference type="Proteomes" id="UP001056681"/>
    </source>
</evidence>
<dbReference type="RefSeq" id="WP_250338929.1">
    <property type="nucleotide sequence ID" value="NZ_CP063231.1"/>
</dbReference>
<dbReference type="EMBL" id="CP063231">
    <property type="protein sequence ID" value="URL58186.1"/>
    <property type="molecule type" value="Genomic_DNA"/>
</dbReference>
<proteinExistence type="predicted"/>
<dbReference type="Pfam" id="PF06904">
    <property type="entry name" value="Extensin-like_C"/>
    <property type="match status" value="1"/>
</dbReference>
<gene>
    <name evidence="2" type="ORF">IM816_16560</name>
</gene>
<accession>A0ABY4T605</accession>
<dbReference type="InterPro" id="IPR009683">
    <property type="entry name" value="Extensin-like_C"/>
</dbReference>
<dbReference type="Proteomes" id="UP001056681">
    <property type="component" value="Chromosome"/>
</dbReference>
<evidence type="ECO:0000313" key="2">
    <source>
        <dbReference type="EMBL" id="URL58186.1"/>
    </source>
</evidence>
<organism evidence="2 3">
    <name type="scientific">Luteibacter flocculans</name>
    <dbReference type="NCBI Taxonomy" id="2780091"/>
    <lineage>
        <taxon>Bacteria</taxon>
        <taxon>Pseudomonadati</taxon>
        <taxon>Pseudomonadota</taxon>
        <taxon>Gammaproteobacteria</taxon>
        <taxon>Lysobacterales</taxon>
        <taxon>Rhodanobacteraceae</taxon>
        <taxon>Luteibacter</taxon>
    </lineage>
</organism>
<reference evidence="2" key="1">
    <citation type="submission" date="2020-10" db="EMBL/GenBank/DDBJ databases">
        <title>Whole-genome sequence of Luteibacter sp. EIF3.</title>
        <authorList>
            <person name="Friedrich I."/>
            <person name="Hertel R."/>
            <person name="Daniel R."/>
        </authorList>
    </citation>
    <scope>NUCLEOTIDE SEQUENCE</scope>
    <source>
        <strain evidence="2">EIF3</strain>
    </source>
</reference>
<sequence length="228" mass="25219">MRALLLFCLLVALCALVWSRGWRPPDRYNPWAPLDLAAEPDMFLRFKLARLSGDPAQCRAALRDGGAVFAPLPDREDGNGCGWNDAVRLSAIGTARFASPVTLTCPLAASMVLFHRHVLQPEAEAAFGSSVRGVDHVGSYACRNVYHRDQAPISRHARADAMDVTGWRLADGRHVTVEKGWTDPRESGFLHALQGEGCRYFGAFLGPDYNDAHRTHFHLQGRGYGFCR</sequence>